<gene>
    <name evidence="1" type="ORF">BDV95DRAFT_470112</name>
</gene>
<dbReference type="InterPro" id="IPR036770">
    <property type="entry name" value="Ankyrin_rpt-contain_sf"/>
</dbReference>
<evidence type="ECO:0000313" key="2">
    <source>
        <dbReference type="Proteomes" id="UP000481861"/>
    </source>
</evidence>
<dbReference type="OrthoDB" id="5369447at2759"/>
<dbReference type="EMBL" id="JAADJZ010000007">
    <property type="protein sequence ID" value="KAF2873371.1"/>
    <property type="molecule type" value="Genomic_DNA"/>
</dbReference>
<dbReference type="SUPFAM" id="SSF48403">
    <property type="entry name" value="Ankyrin repeat"/>
    <property type="match status" value="1"/>
</dbReference>
<evidence type="ECO:0000313" key="1">
    <source>
        <dbReference type="EMBL" id="KAF2873371.1"/>
    </source>
</evidence>
<reference evidence="1 2" key="1">
    <citation type="submission" date="2020-01" db="EMBL/GenBank/DDBJ databases">
        <authorList>
            <consortium name="DOE Joint Genome Institute"/>
            <person name="Haridas S."/>
            <person name="Albert R."/>
            <person name="Binder M."/>
            <person name="Bloem J."/>
            <person name="Labutti K."/>
            <person name="Salamov A."/>
            <person name="Andreopoulos B."/>
            <person name="Baker S.E."/>
            <person name="Barry K."/>
            <person name="Bills G."/>
            <person name="Bluhm B.H."/>
            <person name="Cannon C."/>
            <person name="Castanera R."/>
            <person name="Culley D.E."/>
            <person name="Daum C."/>
            <person name="Ezra D."/>
            <person name="Gonzalez J.B."/>
            <person name="Henrissat B."/>
            <person name="Kuo A."/>
            <person name="Liang C."/>
            <person name="Lipzen A."/>
            <person name="Lutzoni F."/>
            <person name="Magnuson J."/>
            <person name="Mondo S."/>
            <person name="Nolan M."/>
            <person name="Ohm R."/>
            <person name="Pangilinan J."/>
            <person name="Park H.-J.H."/>
            <person name="Ramirez L."/>
            <person name="Alfaro M."/>
            <person name="Sun H."/>
            <person name="Tritt A."/>
            <person name="Yoshinaga Y."/>
            <person name="Zwiers L.-H.L."/>
            <person name="Turgeon B.G."/>
            <person name="Goodwin S.B."/>
            <person name="Spatafora J.W."/>
            <person name="Crous P.W."/>
            <person name="Grigoriev I.V."/>
        </authorList>
    </citation>
    <scope>NUCLEOTIDE SEQUENCE [LARGE SCALE GENOMIC DNA]</scope>
    <source>
        <strain evidence="1 2">CBS 611.86</strain>
    </source>
</reference>
<organism evidence="1 2">
    <name type="scientific">Massariosphaeria phaeospora</name>
    <dbReference type="NCBI Taxonomy" id="100035"/>
    <lineage>
        <taxon>Eukaryota</taxon>
        <taxon>Fungi</taxon>
        <taxon>Dikarya</taxon>
        <taxon>Ascomycota</taxon>
        <taxon>Pezizomycotina</taxon>
        <taxon>Dothideomycetes</taxon>
        <taxon>Pleosporomycetidae</taxon>
        <taxon>Pleosporales</taxon>
        <taxon>Pleosporales incertae sedis</taxon>
        <taxon>Massariosphaeria</taxon>
    </lineage>
</organism>
<comment type="caution">
    <text evidence="1">The sequence shown here is derived from an EMBL/GenBank/DDBJ whole genome shotgun (WGS) entry which is preliminary data.</text>
</comment>
<feature type="non-terminal residue" evidence="1">
    <location>
        <position position="93"/>
    </location>
</feature>
<dbReference type="AlphaFoldDB" id="A0A7C8IC22"/>
<sequence>MGHLGTPLFQAIVGGSRSNAPNYSADRAPIVRFLLEHGADPNRVITHYDAPGVYLETAIERASLAVVELLLQHGAQIEQSGSMHKAAESGRID</sequence>
<dbReference type="Proteomes" id="UP000481861">
    <property type="component" value="Unassembled WGS sequence"/>
</dbReference>
<dbReference type="Pfam" id="PF00023">
    <property type="entry name" value="Ank"/>
    <property type="match status" value="1"/>
</dbReference>
<protein>
    <submittedName>
        <fullName evidence="1">Uncharacterized protein</fullName>
    </submittedName>
</protein>
<name>A0A7C8IC22_9PLEO</name>
<dbReference type="InterPro" id="IPR002110">
    <property type="entry name" value="Ankyrin_rpt"/>
</dbReference>
<keyword evidence="2" id="KW-1185">Reference proteome</keyword>
<dbReference type="Gene3D" id="1.25.40.20">
    <property type="entry name" value="Ankyrin repeat-containing domain"/>
    <property type="match status" value="1"/>
</dbReference>
<proteinExistence type="predicted"/>
<accession>A0A7C8IC22</accession>